<dbReference type="RefSeq" id="WP_152872274.1">
    <property type="nucleotide sequence ID" value="NZ_WBSL01000012.1"/>
</dbReference>
<organism evidence="2 3">
    <name type="scientific">Deinococcus terrestris</name>
    <dbReference type="NCBI Taxonomy" id="2651870"/>
    <lineage>
        <taxon>Bacteria</taxon>
        <taxon>Thermotogati</taxon>
        <taxon>Deinococcota</taxon>
        <taxon>Deinococci</taxon>
        <taxon>Deinococcales</taxon>
        <taxon>Deinococcaceae</taxon>
        <taxon>Deinococcus</taxon>
    </lineage>
</organism>
<reference evidence="2 3" key="1">
    <citation type="submission" date="2019-10" db="EMBL/GenBank/DDBJ databases">
        <title>Deinococcus sp. isolated from soil.</title>
        <authorList>
            <person name="Li Y."/>
            <person name="Wang J."/>
        </authorList>
    </citation>
    <scope>NUCLEOTIDE SEQUENCE [LARGE SCALE GENOMIC DNA]</scope>
    <source>
        <strain evidence="2 3">SDU3-2</strain>
    </source>
</reference>
<protein>
    <recommendedName>
        <fullName evidence="4">Copper amine oxidase-like N-terminal domain-containing protein</fullName>
    </recommendedName>
</protein>
<feature type="signal peptide" evidence="1">
    <location>
        <begin position="1"/>
        <end position="22"/>
    </location>
</feature>
<dbReference type="AlphaFoldDB" id="A0A7X1TT15"/>
<evidence type="ECO:0000256" key="1">
    <source>
        <dbReference type="SAM" id="SignalP"/>
    </source>
</evidence>
<proteinExistence type="predicted"/>
<dbReference type="Proteomes" id="UP000484842">
    <property type="component" value="Unassembled WGS sequence"/>
</dbReference>
<feature type="chain" id="PRO_5031389456" description="Copper amine oxidase-like N-terminal domain-containing protein" evidence="1">
    <location>
        <begin position="23"/>
        <end position="228"/>
    </location>
</feature>
<sequence>MPWKKSFLLALLAATLTSTATAAHVAVRFGSLHWIDAQGGLPRVQAGRVLVPLKPACNLLGLTCRVQGRSARVGSRLIPLQDGFVPLRALVAENGGYTLTYDNVAHVAVVGTLPNVDMLATPWMQANNDWGVHLRSPYRGPLSVRKTREAGRLRYTLSTHGSGLNEMTLLSGFPPGWGANVQSLDVTGAQRPSLPDNPNRDPGCRGQTQCTGSVGREALWVLAALDAK</sequence>
<evidence type="ECO:0008006" key="4">
    <source>
        <dbReference type="Google" id="ProtNLM"/>
    </source>
</evidence>
<dbReference type="EMBL" id="WBSL01000012">
    <property type="protein sequence ID" value="MPY67962.1"/>
    <property type="molecule type" value="Genomic_DNA"/>
</dbReference>
<accession>A0A7X1TT15</accession>
<keyword evidence="3" id="KW-1185">Reference proteome</keyword>
<gene>
    <name evidence="2" type="ORF">F8S09_14975</name>
</gene>
<evidence type="ECO:0000313" key="3">
    <source>
        <dbReference type="Proteomes" id="UP000484842"/>
    </source>
</evidence>
<evidence type="ECO:0000313" key="2">
    <source>
        <dbReference type="EMBL" id="MPY67962.1"/>
    </source>
</evidence>
<comment type="caution">
    <text evidence="2">The sequence shown here is derived from an EMBL/GenBank/DDBJ whole genome shotgun (WGS) entry which is preliminary data.</text>
</comment>
<name>A0A7X1TT15_9DEIO</name>
<keyword evidence="1" id="KW-0732">Signal</keyword>